<feature type="transmembrane region" description="Helical" evidence="7">
    <location>
        <begin position="232"/>
        <end position="255"/>
    </location>
</feature>
<evidence type="ECO:0000256" key="2">
    <source>
        <dbReference type="ARBA" id="ARBA00022475"/>
    </source>
</evidence>
<sequence length="422" mass="43073">MPDETAQAAEAEAAGHCLLQFGRILLQNGADTGRVQVAVRRMATALGYEARMLISYEGMVLTLVSGHHFATKIGSRIPAMNVGMSQAAAAFQVLHDVVGGRCDVAGATARLDKLEHSPPLYNRYLVAIALGMTAASLSRLFGGDWMAFIACWVAVAIGTVARQDFGKRGFSPVLVAFLAAAVSGIIGGFGARLLGSATPALCLVAPGMVIVPGVPLINGVQDMLRNHASIGVARLGFSFFVIAAIGLGLEVGALVSGVPLPLDIPSGSVPIAEDAVFAALAALGFVLLFSVPLRLAWACAVCGLASHTVRLAVMQWTGADLVLGTLIAALLAGGLAQIFARRLDAPAATFAFPGVVAMVPGIYGFRTIAGALQIAGAGVSPSPVLVDTTLALAVTVLLVTGAITIGIAVPLALANPRVTARV</sequence>
<feature type="transmembrane region" description="Helical" evidence="7">
    <location>
        <begin position="275"/>
        <end position="297"/>
    </location>
</feature>
<dbReference type="Pfam" id="PF12821">
    <property type="entry name" value="ThrE_2"/>
    <property type="match status" value="1"/>
</dbReference>
<proteinExistence type="inferred from homology"/>
<keyword evidence="4 7" id="KW-1133">Transmembrane helix</keyword>
<dbReference type="GO" id="GO:0005886">
    <property type="term" value="C:plasma membrane"/>
    <property type="evidence" value="ECO:0007669"/>
    <property type="project" value="UniProtKB-SubCell"/>
</dbReference>
<gene>
    <name evidence="10" type="ORF">ASILVAE211_19165</name>
</gene>
<evidence type="ECO:0000256" key="1">
    <source>
        <dbReference type="ARBA" id="ARBA00004651"/>
    </source>
</evidence>
<keyword evidence="11" id="KW-1185">Reference proteome</keyword>
<evidence type="ECO:0000313" key="10">
    <source>
        <dbReference type="EMBL" id="MCB8877326.1"/>
    </source>
</evidence>
<keyword evidence="3 7" id="KW-0812">Transmembrane</keyword>
<dbReference type="AlphaFoldDB" id="A0A963YUI6"/>
<reference evidence="10" key="2">
    <citation type="submission" date="2021-01" db="EMBL/GenBank/DDBJ databases">
        <authorList>
            <person name="Mieszkin S."/>
            <person name="Pouder E."/>
            <person name="Alain K."/>
        </authorList>
    </citation>
    <scope>NUCLEOTIDE SEQUENCE</scope>
    <source>
        <strain evidence="10">HW T2.11</strain>
    </source>
</reference>
<evidence type="ECO:0000256" key="4">
    <source>
        <dbReference type="ARBA" id="ARBA00022989"/>
    </source>
</evidence>
<reference evidence="10" key="1">
    <citation type="journal article" date="2021" name="Microorganisms">
        <title>Acidisoma silvae sp. nov. and Acidisomacellulosilytica sp. nov., Two Acidophilic Bacteria Isolated from Decaying Wood, Hydrolyzing Cellulose and Producing Poly-3-hydroxybutyrate.</title>
        <authorList>
            <person name="Mieszkin S."/>
            <person name="Pouder E."/>
            <person name="Uroz S."/>
            <person name="Simon-Colin C."/>
            <person name="Alain K."/>
        </authorList>
    </citation>
    <scope>NUCLEOTIDE SEQUENCE</scope>
    <source>
        <strain evidence="10">HW T2.11</strain>
    </source>
</reference>
<organism evidence="10 11">
    <name type="scientific">Acidisoma silvae</name>
    <dbReference type="NCBI Taxonomy" id="2802396"/>
    <lineage>
        <taxon>Bacteria</taxon>
        <taxon>Pseudomonadati</taxon>
        <taxon>Pseudomonadota</taxon>
        <taxon>Alphaproteobacteria</taxon>
        <taxon>Acetobacterales</taxon>
        <taxon>Acidocellaceae</taxon>
        <taxon>Acidisoma</taxon>
    </lineage>
</organism>
<comment type="subcellular location">
    <subcellularLocation>
        <location evidence="1">Cell membrane</location>
        <topology evidence="1">Multi-pass membrane protein</topology>
    </subcellularLocation>
</comment>
<dbReference type="InterPro" id="IPR024528">
    <property type="entry name" value="ThrE_2"/>
</dbReference>
<keyword evidence="5 7" id="KW-0472">Membrane</keyword>
<dbReference type="Proteomes" id="UP000708298">
    <property type="component" value="Unassembled WGS sequence"/>
</dbReference>
<dbReference type="RefSeq" id="WP_227322979.1">
    <property type="nucleotide sequence ID" value="NZ_JAESVB010000012.1"/>
</dbReference>
<dbReference type="EMBL" id="JAESVB010000012">
    <property type="protein sequence ID" value="MCB8877326.1"/>
    <property type="molecule type" value="Genomic_DNA"/>
</dbReference>
<evidence type="ECO:0000256" key="5">
    <source>
        <dbReference type="ARBA" id="ARBA00023136"/>
    </source>
</evidence>
<dbReference type="GO" id="GO:0022857">
    <property type="term" value="F:transmembrane transporter activity"/>
    <property type="evidence" value="ECO:0007669"/>
    <property type="project" value="InterPro"/>
</dbReference>
<evidence type="ECO:0000256" key="7">
    <source>
        <dbReference type="SAM" id="Phobius"/>
    </source>
</evidence>
<dbReference type="PANTHER" id="PTHR34390:SF2">
    <property type="entry name" value="SUCCINATE TRANSPORTER SUBUNIT YJJP-RELATED"/>
    <property type="match status" value="1"/>
</dbReference>
<evidence type="ECO:0000256" key="6">
    <source>
        <dbReference type="ARBA" id="ARBA00034125"/>
    </source>
</evidence>
<keyword evidence="2" id="KW-1003">Cell membrane</keyword>
<feature type="transmembrane region" description="Helical" evidence="7">
    <location>
        <begin position="390"/>
        <end position="413"/>
    </location>
</feature>
<accession>A0A963YUI6</accession>
<comment type="caution">
    <text evidence="10">The sequence shown here is derived from an EMBL/GenBank/DDBJ whole genome shotgun (WGS) entry which is preliminary data.</text>
</comment>
<evidence type="ECO:0000256" key="3">
    <source>
        <dbReference type="ARBA" id="ARBA00022692"/>
    </source>
</evidence>
<name>A0A963YUI6_9PROT</name>
<feature type="domain" description="Threonine/Serine exporter ThrE" evidence="9">
    <location>
        <begin position="275"/>
        <end position="410"/>
    </location>
</feature>
<dbReference type="InterPro" id="IPR050539">
    <property type="entry name" value="ThrE_Dicarb/AminoAcid_Exp"/>
</dbReference>
<dbReference type="InterPro" id="IPR010619">
    <property type="entry name" value="ThrE-like_N"/>
</dbReference>
<feature type="transmembrane region" description="Helical" evidence="7">
    <location>
        <begin position="173"/>
        <end position="191"/>
    </location>
</feature>
<dbReference type="GO" id="GO:0015744">
    <property type="term" value="P:succinate transport"/>
    <property type="evidence" value="ECO:0007669"/>
    <property type="project" value="TreeGrafter"/>
</dbReference>
<protein>
    <submittedName>
        <fullName evidence="10">Threonine/serine exporter family protein</fullName>
    </submittedName>
</protein>
<feature type="transmembrane region" description="Helical" evidence="7">
    <location>
        <begin position="197"/>
        <end position="220"/>
    </location>
</feature>
<evidence type="ECO:0000259" key="8">
    <source>
        <dbReference type="Pfam" id="PF06738"/>
    </source>
</evidence>
<feature type="transmembrane region" description="Helical" evidence="7">
    <location>
        <begin position="318"/>
        <end position="340"/>
    </location>
</feature>
<feature type="domain" description="Threonine/serine exporter-like N-terminal" evidence="8">
    <location>
        <begin position="18"/>
        <end position="252"/>
    </location>
</feature>
<evidence type="ECO:0000259" key="9">
    <source>
        <dbReference type="Pfam" id="PF12821"/>
    </source>
</evidence>
<feature type="transmembrane region" description="Helical" evidence="7">
    <location>
        <begin position="145"/>
        <end position="161"/>
    </location>
</feature>
<dbReference type="Pfam" id="PF06738">
    <property type="entry name" value="ThrE"/>
    <property type="match status" value="1"/>
</dbReference>
<dbReference type="PANTHER" id="PTHR34390">
    <property type="entry name" value="UPF0442 PROTEIN YJJB-RELATED"/>
    <property type="match status" value="1"/>
</dbReference>
<comment type="similarity">
    <text evidence="6">Belongs to the ThrE exporter (TC 2.A.79) family.</text>
</comment>
<evidence type="ECO:0000313" key="11">
    <source>
        <dbReference type="Proteomes" id="UP000708298"/>
    </source>
</evidence>